<evidence type="ECO:0000313" key="2">
    <source>
        <dbReference type="EMBL" id="MBI6629960.1"/>
    </source>
</evidence>
<keyword evidence="3" id="KW-1185">Reference proteome</keyword>
<protein>
    <submittedName>
        <fullName evidence="2">ANTAR domain-containing protein</fullName>
    </submittedName>
</protein>
<dbReference type="SMART" id="SM01012">
    <property type="entry name" value="ANTAR"/>
    <property type="match status" value="1"/>
</dbReference>
<dbReference type="Gene3D" id="3.40.50.2300">
    <property type="match status" value="1"/>
</dbReference>
<dbReference type="InterPro" id="IPR036388">
    <property type="entry name" value="WH-like_DNA-bd_sf"/>
</dbReference>
<sequence length="169" mass="18317">MSDVVFVAVRSVAEAGADLKWSIDAPPAAMVALLDYENPAIMEEAIRLGPHAVLGLPIRNFGAVASVFVALQNFKRQKKLNSTIKRLKSRIEGDKLLSKAKDVLLCNSEMTEEDAYKALRTHAMNKRVSIQEIAKSIVNAEGILAEVGLRPGINSHAPNAVKSKGVNEE</sequence>
<feature type="domain" description="ANTAR" evidence="1">
    <location>
        <begin position="77"/>
        <end position="138"/>
    </location>
</feature>
<dbReference type="GO" id="GO:0003723">
    <property type="term" value="F:RNA binding"/>
    <property type="evidence" value="ECO:0007669"/>
    <property type="project" value="InterPro"/>
</dbReference>
<accession>A0A934HSM3</accession>
<dbReference type="Gene3D" id="1.10.10.10">
    <property type="entry name" value="Winged helix-like DNA-binding domain superfamily/Winged helix DNA-binding domain"/>
    <property type="match status" value="1"/>
</dbReference>
<dbReference type="PIRSF" id="PIRSF036382">
    <property type="entry name" value="RR_antiterm"/>
    <property type="match status" value="1"/>
</dbReference>
<name>A0A934HSM3_9RHOB</name>
<dbReference type="SUPFAM" id="SSF52172">
    <property type="entry name" value="CheY-like"/>
    <property type="match status" value="1"/>
</dbReference>
<dbReference type="InterPro" id="IPR008327">
    <property type="entry name" value="Sig_transdc_resp-reg_antiterm"/>
</dbReference>
<organism evidence="2 3">
    <name type="scientific">Pontibaca salina</name>
    <dbReference type="NCBI Taxonomy" id="2795731"/>
    <lineage>
        <taxon>Bacteria</taxon>
        <taxon>Pseudomonadati</taxon>
        <taxon>Pseudomonadota</taxon>
        <taxon>Alphaproteobacteria</taxon>
        <taxon>Rhodobacterales</taxon>
        <taxon>Roseobacteraceae</taxon>
        <taxon>Pontibaca</taxon>
    </lineage>
</organism>
<evidence type="ECO:0000259" key="1">
    <source>
        <dbReference type="PROSITE" id="PS50921"/>
    </source>
</evidence>
<comment type="caution">
    <text evidence="2">The sequence shown here is derived from an EMBL/GenBank/DDBJ whole genome shotgun (WGS) entry which is preliminary data.</text>
</comment>
<dbReference type="EMBL" id="JAEIJD010000006">
    <property type="protein sequence ID" value="MBI6629960.1"/>
    <property type="molecule type" value="Genomic_DNA"/>
</dbReference>
<dbReference type="AlphaFoldDB" id="A0A934HSM3"/>
<dbReference type="PROSITE" id="PS50921">
    <property type="entry name" value="ANTAR"/>
    <property type="match status" value="1"/>
</dbReference>
<reference evidence="2" key="1">
    <citation type="submission" date="2020-12" db="EMBL/GenBank/DDBJ databases">
        <title>Pontibaca salina gen. nov., sp. nov., isolated from marine sediment.</title>
        <authorList>
            <person name="Bo J."/>
            <person name="Wang S."/>
            <person name="Song X."/>
            <person name="Du Z."/>
        </authorList>
    </citation>
    <scope>NUCLEOTIDE SEQUENCE</scope>
    <source>
        <strain evidence="2">S1109L</strain>
    </source>
</reference>
<dbReference type="InterPro" id="IPR011006">
    <property type="entry name" value="CheY-like_superfamily"/>
</dbReference>
<dbReference type="Pfam" id="PF21332">
    <property type="entry name" value="AmiR_N"/>
    <property type="match status" value="1"/>
</dbReference>
<dbReference type="Proteomes" id="UP000613255">
    <property type="component" value="Unassembled WGS sequence"/>
</dbReference>
<evidence type="ECO:0000313" key="3">
    <source>
        <dbReference type="Proteomes" id="UP000613255"/>
    </source>
</evidence>
<dbReference type="InterPro" id="IPR049021">
    <property type="entry name" value="AmiR_N"/>
</dbReference>
<dbReference type="InterPro" id="IPR005561">
    <property type="entry name" value="ANTAR"/>
</dbReference>
<proteinExistence type="predicted"/>
<gene>
    <name evidence="2" type="ORF">JAO82_08695</name>
</gene>
<dbReference type="Pfam" id="PF03861">
    <property type="entry name" value="ANTAR"/>
    <property type="match status" value="1"/>
</dbReference>